<gene>
    <name evidence="1" type="ORF">BKH27_00480</name>
</gene>
<evidence type="ECO:0000313" key="1">
    <source>
        <dbReference type="EMBL" id="OLO55758.1"/>
    </source>
</evidence>
<dbReference type="Proteomes" id="UP000185772">
    <property type="component" value="Unassembled WGS sequence"/>
</dbReference>
<name>A0A1Q8W2K4_9ACTO</name>
<proteinExistence type="predicted"/>
<accession>A0A1Q8W2K4</accession>
<organism evidence="1 2">
    <name type="scientific">Actinomyces oris</name>
    <dbReference type="NCBI Taxonomy" id="544580"/>
    <lineage>
        <taxon>Bacteria</taxon>
        <taxon>Bacillati</taxon>
        <taxon>Actinomycetota</taxon>
        <taxon>Actinomycetes</taxon>
        <taxon>Actinomycetales</taxon>
        <taxon>Actinomycetaceae</taxon>
        <taxon>Actinomyces</taxon>
    </lineage>
</organism>
<reference evidence="1 2" key="1">
    <citation type="submission" date="2016-12" db="EMBL/GenBank/DDBJ databases">
        <title>Genomic comparison of strains in the 'Actinomyces naeslundii' group.</title>
        <authorList>
            <person name="Mughal S.R."/>
            <person name="Do T."/>
            <person name="Gilbert S.C."/>
            <person name="Witherden E.A."/>
            <person name="Didelot X."/>
            <person name="Beighton D."/>
        </authorList>
    </citation>
    <scope>NUCLEOTIDE SEQUENCE [LARGE SCALE GENOMIC DNA]</scope>
    <source>
        <strain evidence="1 2">MMRCO6-1</strain>
    </source>
</reference>
<dbReference type="EMBL" id="MSKM01000002">
    <property type="protein sequence ID" value="OLO55758.1"/>
    <property type="molecule type" value="Genomic_DNA"/>
</dbReference>
<evidence type="ECO:0000313" key="2">
    <source>
        <dbReference type="Proteomes" id="UP000185772"/>
    </source>
</evidence>
<dbReference type="AlphaFoldDB" id="A0A1Q8W2K4"/>
<comment type="caution">
    <text evidence="1">The sequence shown here is derived from an EMBL/GenBank/DDBJ whole genome shotgun (WGS) entry which is preliminary data.</text>
</comment>
<protein>
    <submittedName>
        <fullName evidence="1">Uncharacterized protein</fullName>
    </submittedName>
</protein>
<sequence>MNPPGQRYDKPALNENELIERYIERSLTITDRNRAARYLRHIEAYSWGVCDHESEDGGDGGFFTASTEGAVACADAGVC</sequence>